<dbReference type="EMBL" id="JAUCMV010000003">
    <property type="protein sequence ID" value="KAK0412759.1"/>
    <property type="molecule type" value="Genomic_DNA"/>
</dbReference>
<keyword evidence="4" id="KW-1185">Reference proteome</keyword>
<accession>A0AA39LXB9</accession>
<comment type="caution">
    <text evidence="3">The sequence shown here is derived from an EMBL/GenBank/DDBJ whole genome shotgun (WGS) entry which is preliminary data.</text>
</comment>
<feature type="compositionally biased region" description="Polar residues" evidence="1">
    <location>
        <begin position="268"/>
        <end position="280"/>
    </location>
</feature>
<dbReference type="AlphaFoldDB" id="A0AA39LXB9"/>
<protein>
    <submittedName>
        <fullName evidence="3">Uncharacterized protein</fullName>
    </submittedName>
</protein>
<feature type="transmembrane region" description="Helical" evidence="2">
    <location>
        <begin position="115"/>
        <end position="138"/>
    </location>
</feature>
<organism evidence="3 4">
    <name type="scientific">Steinernema hermaphroditum</name>
    <dbReference type="NCBI Taxonomy" id="289476"/>
    <lineage>
        <taxon>Eukaryota</taxon>
        <taxon>Metazoa</taxon>
        <taxon>Ecdysozoa</taxon>
        <taxon>Nematoda</taxon>
        <taxon>Chromadorea</taxon>
        <taxon>Rhabditida</taxon>
        <taxon>Tylenchina</taxon>
        <taxon>Panagrolaimomorpha</taxon>
        <taxon>Strongyloidoidea</taxon>
        <taxon>Steinernematidae</taxon>
        <taxon>Steinernema</taxon>
    </lineage>
</organism>
<evidence type="ECO:0000256" key="1">
    <source>
        <dbReference type="SAM" id="MobiDB-lite"/>
    </source>
</evidence>
<feature type="compositionally biased region" description="Low complexity" evidence="1">
    <location>
        <begin position="218"/>
        <end position="234"/>
    </location>
</feature>
<reference evidence="3" key="1">
    <citation type="submission" date="2023-06" db="EMBL/GenBank/DDBJ databases">
        <title>Genomic analysis of the entomopathogenic nematode Steinernema hermaphroditum.</title>
        <authorList>
            <person name="Schwarz E.M."/>
            <person name="Heppert J.K."/>
            <person name="Baniya A."/>
            <person name="Schwartz H.T."/>
            <person name="Tan C.-H."/>
            <person name="Antoshechkin I."/>
            <person name="Sternberg P.W."/>
            <person name="Goodrich-Blair H."/>
            <person name="Dillman A.R."/>
        </authorList>
    </citation>
    <scope>NUCLEOTIDE SEQUENCE</scope>
    <source>
        <strain evidence="3">PS9179</strain>
        <tissue evidence="3">Whole animal</tissue>
    </source>
</reference>
<name>A0AA39LXB9_9BILA</name>
<evidence type="ECO:0000313" key="3">
    <source>
        <dbReference type="EMBL" id="KAK0412759.1"/>
    </source>
</evidence>
<feature type="region of interest" description="Disordered" evidence="1">
    <location>
        <begin position="145"/>
        <end position="280"/>
    </location>
</feature>
<feature type="compositionally biased region" description="Basic residues" evidence="1">
    <location>
        <begin position="170"/>
        <end position="185"/>
    </location>
</feature>
<keyword evidence="2" id="KW-1133">Transmembrane helix</keyword>
<keyword evidence="2" id="KW-0812">Transmembrane</keyword>
<dbReference type="Proteomes" id="UP001175271">
    <property type="component" value="Unassembled WGS sequence"/>
</dbReference>
<gene>
    <name evidence="3" type="ORF">QR680_006391</name>
</gene>
<feature type="compositionally biased region" description="Basic and acidic residues" evidence="1">
    <location>
        <begin position="249"/>
        <end position="262"/>
    </location>
</feature>
<evidence type="ECO:0000313" key="4">
    <source>
        <dbReference type="Proteomes" id="UP001175271"/>
    </source>
</evidence>
<sequence length="323" mass="34879">MVLRPYIVAMEKRLQIANATNSTTTGISQPSSTTLAPNTTSVRFATRTGLFQSSSRTFAPGNTSVGFPKIVMDSAPLSIESGGHELAIDESTVDRNWMIQSTEETDSATSGGTTALIIVMVVAVVIVIVGIIIFVCYLKRKKAKARKGQPNGRDAKTLSQKNRPSIGYPVRKRSSTPRSNSRSKNRQPVGAPQASLTQQPIHLFKPRPSHEKIVAPQSPTSTPITALATSSSSLHTAGPIREMAPMVEEDQRGEESSPRGRSEVASMGTDNGSVWTGSTEGVVTAPEKKYVCYENGAWQKADHDVNSQFSFHLESDHTFSADF</sequence>
<keyword evidence="2" id="KW-0472">Membrane</keyword>
<evidence type="ECO:0000256" key="2">
    <source>
        <dbReference type="SAM" id="Phobius"/>
    </source>
</evidence>
<proteinExistence type="predicted"/>